<dbReference type="PANTHER" id="PTHR30055:SF151">
    <property type="entry name" value="TRANSCRIPTIONAL REGULATORY PROTEIN"/>
    <property type="match status" value="1"/>
</dbReference>
<name>A0ABV8LMK2_9ACTN</name>
<dbReference type="InterPro" id="IPR009057">
    <property type="entry name" value="Homeodomain-like_sf"/>
</dbReference>
<evidence type="ECO:0000313" key="7">
    <source>
        <dbReference type="EMBL" id="MFC4131980.1"/>
    </source>
</evidence>
<proteinExistence type="predicted"/>
<dbReference type="InterPro" id="IPR036271">
    <property type="entry name" value="Tet_transcr_reg_TetR-rel_C_sf"/>
</dbReference>
<evidence type="ECO:0000256" key="1">
    <source>
        <dbReference type="ARBA" id="ARBA00023015"/>
    </source>
</evidence>
<protein>
    <submittedName>
        <fullName evidence="7">TetR/AcrR family transcriptional regulator</fullName>
    </submittedName>
</protein>
<dbReference type="EMBL" id="JBHSAY010000008">
    <property type="protein sequence ID" value="MFC4131980.1"/>
    <property type="molecule type" value="Genomic_DNA"/>
</dbReference>
<accession>A0ABV8LMK2</accession>
<comment type="caution">
    <text evidence="7">The sequence shown here is derived from an EMBL/GenBank/DDBJ whole genome shotgun (WGS) entry which is preliminary data.</text>
</comment>
<keyword evidence="8" id="KW-1185">Reference proteome</keyword>
<dbReference type="Pfam" id="PF02909">
    <property type="entry name" value="TetR_C_1"/>
    <property type="match status" value="1"/>
</dbReference>
<evidence type="ECO:0000256" key="3">
    <source>
        <dbReference type="ARBA" id="ARBA00023163"/>
    </source>
</evidence>
<feature type="domain" description="HTH tetR-type" evidence="6">
    <location>
        <begin position="19"/>
        <end position="79"/>
    </location>
</feature>
<feature type="region of interest" description="Disordered" evidence="5">
    <location>
        <begin position="1"/>
        <end position="22"/>
    </location>
</feature>
<dbReference type="SUPFAM" id="SSF46689">
    <property type="entry name" value="Homeodomain-like"/>
    <property type="match status" value="1"/>
</dbReference>
<dbReference type="RefSeq" id="WP_253749717.1">
    <property type="nucleotide sequence ID" value="NZ_JAMZDZ010000001.1"/>
</dbReference>
<organism evidence="7 8">
    <name type="scientific">Hamadaea flava</name>
    <dbReference type="NCBI Taxonomy" id="1742688"/>
    <lineage>
        <taxon>Bacteria</taxon>
        <taxon>Bacillati</taxon>
        <taxon>Actinomycetota</taxon>
        <taxon>Actinomycetes</taxon>
        <taxon>Micromonosporales</taxon>
        <taxon>Micromonosporaceae</taxon>
        <taxon>Hamadaea</taxon>
    </lineage>
</organism>
<dbReference type="InterPro" id="IPR001647">
    <property type="entry name" value="HTH_TetR"/>
</dbReference>
<evidence type="ECO:0000256" key="2">
    <source>
        <dbReference type="ARBA" id="ARBA00023125"/>
    </source>
</evidence>
<dbReference type="Gene3D" id="1.10.357.10">
    <property type="entry name" value="Tetracycline Repressor, domain 2"/>
    <property type="match status" value="1"/>
</dbReference>
<feature type="DNA-binding region" description="H-T-H motif" evidence="4">
    <location>
        <begin position="42"/>
        <end position="61"/>
    </location>
</feature>
<sequence>MTEPIWLRPERGARGPRPTHRRTDIAATAVRLADAEGLDGVSLRRVAAELGTGPATLYRYITNKDELFDLMVDAVLGEAQPPEPSGDWRADVSAVAVAQRELALRHPWLAGLPATRPSLGPNGLAWQEATYATLTGLGLSADETLLRVQTVLTFVRGQVIEELAEREAARRSGQDLRGWLDTQSAYGESIIGSGRYPQLSRIMLEAATPHADDRFDRLFQYGLERVLTGIGG</sequence>
<gene>
    <name evidence="7" type="ORF">ACFOZ4_15325</name>
</gene>
<evidence type="ECO:0000256" key="4">
    <source>
        <dbReference type="PROSITE-ProRule" id="PRU00335"/>
    </source>
</evidence>
<dbReference type="InterPro" id="IPR050109">
    <property type="entry name" value="HTH-type_TetR-like_transc_reg"/>
</dbReference>
<dbReference type="Gene3D" id="1.10.10.60">
    <property type="entry name" value="Homeodomain-like"/>
    <property type="match status" value="1"/>
</dbReference>
<dbReference type="InterPro" id="IPR004111">
    <property type="entry name" value="Repressor_TetR_C"/>
</dbReference>
<dbReference type="Proteomes" id="UP001595816">
    <property type="component" value="Unassembled WGS sequence"/>
</dbReference>
<dbReference type="Pfam" id="PF00440">
    <property type="entry name" value="TetR_N"/>
    <property type="match status" value="1"/>
</dbReference>
<keyword evidence="3" id="KW-0804">Transcription</keyword>
<dbReference type="SUPFAM" id="SSF48498">
    <property type="entry name" value="Tetracyclin repressor-like, C-terminal domain"/>
    <property type="match status" value="1"/>
</dbReference>
<evidence type="ECO:0000313" key="8">
    <source>
        <dbReference type="Proteomes" id="UP001595816"/>
    </source>
</evidence>
<evidence type="ECO:0000259" key="6">
    <source>
        <dbReference type="PROSITE" id="PS50977"/>
    </source>
</evidence>
<dbReference type="PROSITE" id="PS50977">
    <property type="entry name" value="HTH_TETR_2"/>
    <property type="match status" value="1"/>
</dbReference>
<keyword evidence="2 4" id="KW-0238">DNA-binding</keyword>
<reference evidence="8" key="1">
    <citation type="journal article" date="2019" name="Int. J. Syst. Evol. Microbiol.">
        <title>The Global Catalogue of Microorganisms (GCM) 10K type strain sequencing project: providing services to taxonomists for standard genome sequencing and annotation.</title>
        <authorList>
            <consortium name="The Broad Institute Genomics Platform"/>
            <consortium name="The Broad Institute Genome Sequencing Center for Infectious Disease"/>
            <person name="Wu L."/>
            <person name="Ma J."/>
        </authorList>
    </citation>
    <scope>NUCLEOTIDE SEQUENCE [LARGE SCALE GENOMIC DNA]</scope>
    <source>
        <strain evidence="8">CGMCC 4.7289</strain>
    </source>
</reference>
<evidence type="ECO:0000256" key="5">
    <source>
        <dbReference type="SAM" id="MobiDB-lite"/>
    </source>
</evidence>
<dbReference type="PANTHER" id="PTHR30055">
    <property type="entry name" value="HTH-TYPE TRANSCRIPTIONAL REGULATOR RUTR"/>
    <property type="match status" value="1"/>
</dbReference>
<keyword evidence="1" id="KW-0805">Transcription regulation</keyword>